<sequence length="124" mass="13900">MGSLRPLDLRQPPPSGVPPPGRRRRAGRRCVPWPLWPSELSRTPPPSPSPLSLTCGASYPLGSHNAKWARVPPHNPTHPHPGSSPHGLGPPRPHTHKALVHTRTYPHTFYTLFHIIKMYEKYNN</sequence>
<organism evidence="2">
    <name type="scientific">Arundo donax</name>
    <name type="common">Giant reed</name>
    <name type="synonym">Donax arundinaceus</name>
    <dbReference type="NCBI Taxonomy" id="35708"/>
    <lineage>
        <taxon>Eukaryota</taxon>
        <taxon>Viridiplantae</taxon>
        <taxon>Streptophyta</taxon>
        <taxon>Embryophyta</taxon>
        <taxon>Tracheophyta</taxon>
        <taxon>Spermatophyta</taxon>
        <taxon>Magnoliopsida</taxon>
        <taxon>Liliopsida</taxon>
        <taxon>Poales</taxon>
        <taxon>Poaceae</taxon>
        <taxon>PACMAD clade</taxon>
        <taxon>Arundinoideae</taxon>
        <taxon>Arundineae</taxon>
        <taxon>Arundo</taxon>
    </lineage>
</organism>
<dbReference type="AlphaFoldDB" id="A0A0A9G071"/>
<proteinExistence type="predicted"/>
<evidence type="ECO:0000256" key="1">
    <source>
        <dbReference type="SAM" id="MobiDB-lite"/>
    </source>
</evidence>
<accession>A0A0A9G071</accession>
<evidence type="ECO:0000313" key="2">
    <source>
        <dbReference type="EMBL" id="JAE14008.1"/>
    </source>
</evidence>
<reference evidence="2" key="2">
    <citation type="journal article" date="2015" name="Data Brief">
        <title>Shoot transcriptome of the giant reed, Arundo donax.</title>
        <authorList>
            <person name="Barrero R.A."/>
            <person name="Guerrero F.D."/>
            <person name="Moolhuijzen P."/>
            <person name="Goolsby J.A."/>
            <person name="Tidwell J."/>
            <person name="Bellgard S.E."/>
            <person name="Bellgard M.I."/>
        </authorList>
    </citation>
    <scope>NUCLEOTIDE SEQUENCE</scope>
    <source>
        <tissue evidence="2">Shoot tissue taken approximately 20 cm above the soil surface</tissue>
    </source>
</reference>
<feature type="compositionally biased region" description="Low complexity" evidence="1">
    <location>
        <begin position="80"/>
        <end position="89"/>
    </location>
</feature>
<reference evidence="2" key="1">
    <citation type="submission" date="2014-09" db="EMBL/GenBank/DDBJ databases">
        <authorList>
            <person name="Magalhaes I.L.F."/>
            <person name="Oliveira U."/>
            <person name="Santos F.R."/>
            <person name="Vidigal T.H.D.A."/>
            <person name="Brescovit A.D."/>
            <person name="Santos A.J."/>
        </authorList>
    </citation>
    <scope>NUCLEOTIDE SEQUENCE</scope>
    <source>
        <tissue evidence="2">Shoot tissue taken approximately 20 cm above the soil surface</tissue>
    </source>
</reference>
<feature type="compositionally biased region" description="Pro residues" evidence="1">
    <location>
        <begin position="11"/>
        <end position="20"/>
    </location>
</feature>
<feature type="region of interest" description="Disordered" evidence="1">
    <location>
        <begin position="1"/>
        <end position="96"/>
    </location>
</feature>
<dbReference type="EMBL" id="GBRH01183888">
    <property type="protein sequence ID" value="JAE14008.1"/>
    <property type="molecule type" value="Transcribed_RNA"/>
</dbReference>
<name>A0A0A9G071_ARUDO</name>
<protein>
    <submittedName>
        <fullName evidence="2">Uncharacterized protein</fullName>
    </submittedName>
</protein>
<feature type="compositionally biased region" description="Low complexity" evidence="1">
    <location>
        <begin position="29"/>
        <end position="42"/>
    </location>
</feature>